<proteinExistence type="predicted"/>
<dbReference type="PROSITE" id="PS50075">
    <property type="entry name" value="CARRIER"/>
    <property type="match status" value="1"/>
</dbReference>
<dbReference type="CDD" id="cd00833">
    <property type="entry name" value="PKS"/>
    <property type="match status" value="1"/>
</dbReference>
<feature type="compositionally biased region" description="Polar residues" evidence="8">
    <location>
        <begin position="372"/>
        <end position="382"/>
    </location>
</feature>
<dbReference type="InterPro" id="IPR029058">
    <property type="entry name" value="AB_hydrolase_fold"/>
</dbReference>
<dbReference type="SUPFAM" id="SSF53474">
    <property type="entry name" value="alpha/beta-Hydrolases"/>
    <property type="match status" value="1"/>
</dbReference>
<feature type="active site" description="Proton acceptor; for dehydratase activity" evidence="7">
    <location>
        <position position="1336"/>
    </location>
</feature>
<dbReference type="InterPro" id="IPR029063">
    <property type="entry name" value="SAM-dependent_MTases_sf"/>
</dbReference>
<evidence type="ECO:0000256" key="8">
    <source>
        <dbReference type="SAM" id="MobiDB-lite"/>
    </source>
</evidence>
<dbReference type="InterPro" id="IPR001375">
    <property type="entry name" value="Peptidase_S9_cat"/>
</dbReference>
<feature type="domain" description="Ketosynthase family 3 (KS3)" evidence="10">
    <location>
        <begin position="403"/>
        <end position="820"/>
    </location>
</feature>
<dbReference type="InterPro" id="IPR020841">
    <property type="entry name" value="PKS_Beta-ketoAc_synthase_dom"/>
</dbReference>
<keyword evidence="6" id="KW-0511">Multifunctional enzyme</keyword>
<accession>A0A9P8S4E5</accession>
<dbReference type="Gene3D" id="3.40.50.1820">
    <property type="entry name" value="alpha/beta hydrolase"/>
    <property type="match status" value="1"/>
</dbReference>
<evidence type="ECO:0000259" key="11">
    <source>
        <dbReference type="PROSITE" id="PS52019"/>
    </source>
</evidence>
<dbReference type="InterPro" id="IPR042104">
    <property type="entry name" value="PKS_dehydratase_sf"/>
</dbReference>
<feature type="active site" description="Proton donor; for dehydratase activity" evidence="7">
    <location>
        <position position="1517"/>
    </location>
</feature>
<dbReference type="GO" id="GO:0006633">
    <property type="term" value="P:fatty acid biosynthetic process"/>
    <property type="evidence" value="ECO:0007669"/>
    <property type="project" value="InterPro"/>
</dbReference>
<evidence type="ECO:0000259" key="9">
    <source>
        <dbReference type="PROSITE" id="PS50075"/>
    </source>
</evidence>
<dbReference type="Pfam" id="PF00550">
    <property type="entry name" value="PP-binding"/>
    <property type="match status" value="1"/>
</dbReference>
<dbReference type="InterPro" id="IPR032088">
    <property type="entry name" value="SAT"/>
</dbReference>
<dbReference type="Pfam" id="PF08242">
    <property type="entry name" value="Methyltransf_12"/>
    <property type="match status" value="1"/>
</dbReference>
<name>A0A9P8S4E5_9HYPO</name>
<dbReference type="Gene3D" id="3.40.366.10">
    <property type="entry name" value="Malonyl-Coenzyme A Acyl Carrier Protein, domain 2"/>
    <property type="match status" value="2"/>
</dbReference>
<dbReference type="Pfam" id="PF00109">
    <property type="entry name" value="ketoacyl-synt"/>
    <property type="match status" value="1"/>
</dbReference>
<evidence type="ECO:0000259" key="10">
    <source>
        <dbReference type="PROSITE" id="PS52004"/>
    </source>
</evidence>
<dbReference type="Gene3D" id="3.30.70.3290">
    <property type="match status" value="1"/>
</dbReference>
<dbReference type="InterPro" id="IPR050091">
    <property type="entry name" value="PKS_NRPS_Biosynth_Enz"/>
</dbReference>
<keyword evidence="4" id="KW-0489">Methyltransferase</keyword>
<dbReference type="GO" id="GO:0044550">
    <property type="term" value="P:secondary metabolite biosynthetic process"/>
    <property type="evidence" value="ECO:0007669"/>
    <property type="project" value="TreeGrafter"/>
</dbReference>
<dbReference type="GO" id="GO:0008236">
    <property type="term" value="F:serine-type peptidase activity"/>
    <property type="evidence" value="ECO:0007669"/>
    <property type="project" value="InterPro"/>
</dbReference>
<dbReference type="PANTHER" id="PTHR43775">
    <property type="entry name" value="FATTY ACID SYNTHASE"/>
    <property type="match status" value="1"/>
</dbReference>
<dbReference type="Gene3D" id="1.10.1200.10">
    <property type="entry name" value="ACP-like"/>
    <property type="match status" value="1"/>
</dbReference>
<dbReference type="SMART" id="SM00826">
    <property type="entry name" value="PKS_DH"/>
    <property type="match status" value="1"/>
</dbReference>
<dbReference type="Pfam" id="PF16073">
    <property type="entry name" value="SAT"/>
    <property type="match status" value="1"/>
</dbReference>
<dbReference type="InterPro" id="IPR049552">
    <property type="entry name" value="PKS_DH_N"/>
</dbReference>
<feature type="domain" description="Carrier" evidence="9">
    <location>
        <begin position="1653"/>
        <end position="1730"/>
    </location>
</feature>
<dbReference type="Proteomes" id="UP000764110">
    <property type="component" value="Unassembled WGS sequence"/>
</dbReference>
<evidence type="ECO:0000256" key="5">
    <source>
        <dbReference type="ARBA" id="ARBA00022679"/>
    </source>
</evidence>
<dbReference type="PANTHER" id="PTHR43775:SF21">
    <property type="entry name" value="NON-REDUCING POLYKETIDE SYNTHASE AUSA-RELATED"/>
    <property type="match status" value="1"/>
</dbReference>
<dbReference type="InterPro" id="IPR041068">
    <property type="entry name" value="HTH_51"/>
</dbReference>
<feature type="region of interest" description="Disordered" evidence="8">
    <location>
        <begin position="370"/>
        <end position="397"/>
    </location>
</feature>
<dbReference type="SMART" id="SM00827">
    <property type="entry name" value="PKS_AT"/>
    <property type="match status" value="1"/>
</dbReference>
<dbReference type="InterPro" id="IPR016036">
    <property type="entry name" value="Malonyl_transacylase_ACP-bd"/>
</dbReference>
<dbReference type="InterPro" id="IPR016035">
    <property type="entry name" value="Acyl_Trfase/lysoPLipase"/>
</dbReference>
<dbReference type="SUPFAM" id="SSF53335">
    <property type="entry name" value="S-adenosyl-L-methionine-dependent methyltransferases"/>
    <property type="match status" value="1"/>
</dbReference>
<keyword evidence="3" id="KW-0597">Phosphoprotein</keyword>
<dbReference type="Pfam" id="PF00326">
    <property type="entry name" value="Peptidase_S9"/>
    <property type="match status" value="1"/>
</dbReference>
<evidence type="ECO:0000256" key="3">
    <source>
        <dbReference type="ARBA" id="ARBA00022553"/>
    </source>
</evidence>
<dbReference type="InterPro" id="IPR001227">
    <property type="entry name" value="Ac_transferase_dom_sf"/>
</dbReference>
<dbReference type="PROSITE" id="PS52019">
    <property type="entry name" value="PKS_MFAS_DH"/>
    <property type="match status" value="1"/>
</dbReference>
<dbReference type="GO" id="GO:0004315">
    <property type="term" value="F:3-oxoacyl-[acyl-carrier-protein] synthase activity"/>
    <property type="evidence" value="ECO:0007669"/>
    <property type="project" value="InterPro"/>
</dbReference>
<dbReference type="Pfam" id="PF21089">
    <property type="entry name" value="PKS_DH_N"/>
    <property type="match status" value="1"/>
</dbReference>
<dbReference type="GO" id="GO:0006508">
    <property type="term" value="P:proteolysis"/>
    <property type="evidence" value="ECO:0007669"/>
    <property type="project" value="InterPro"/>
</dbReference>
<dbReference type="SUPFAM" id="SSF52151">
    <property type="entry name" value="FabD/lysophospholipase-like"/>
    <property type="match status" value="1"/>
</dbReference>
<dbReference type="InterPro" id="IPR013217">
    <property type="entry name" value="Methyltransf_12"/>
</dbReference>
<dbReference type="InterPro" id="IPR018201">
    <property type="entry name" value="Ketoacyl_synth_AS"/>
</dbReference>
<evidence type="ECO:0000313" key="12">
    <source>
        <dbReference type="EMBL" id="KAH0593194.1"/>
    </source>
</evidence>
<dbReference type="SUPFAM" id="SSF53901">
    <property type="entry name" value="Thiolase-like"/>
    <property type="match status" value="1"/>
</dbReference>
<dbReference type="SMART" id="SM00825">
    <property type="entry name" value="PKS_KS"/>
    <property type="match status" value="1"/>
</dbReference>
<dbReference type="GO" id="GO:0031177">
    <property type="term" value="F:phosphopantetheine binding"/>
    <property type="evidence" value="ECO:0007669"/>
    <property type="project" value="InterPro"/>
</dbReference>
<evidence type="ECO:0000256" key="6">
    <source>
        <dbReference type="ARBA" id="ARBA00023268"/>
    </source>
</evidence>
<dbReference type="InterPro" id="IPR014031">
    <property type="entry name" value="Ketoacyl_synth_C"/>
</dbReference>
<dbReference type="SUPFAM" id="SSF55048">
    <property type="entry name" value="Probable ACP-binding domain of malonyl-CoA ACP transacylase"/>
    <property type="match status" value="1"/>
</dbReference>
<dbReference type="Gene3D" id="3.40.50.150">
    <property type="entry name" value="Vaccinia Virus protein VP39"/>
    <property type="match status" value="1"/>
</dbReference>
<reference evidence="12 13" key="1">
    <citation type="submission" date="2020-07" db="EMBL/GenBank/DDBJ databases">
        <title>Metarhizium humberi genome.</title>
        <authorList>
            <person name="Lysoe E."/>
        </authorList>
    </citation>
    <scope>NUCLEOTIDE SEQUENCE [LARGE SCALE GENOMIC DNA]</scope>
    <source>
        <strain evidence="12 13">ESALQ1638</strain>
    </source>
</reference>
<organism evidence="12 13">
    <name type="scientific">Metarhizium humberi</name>
    <dbReference type="NCBI Taxonomy" id="2596975"/>
    <lineage>
        <taxon>Eukaryota</taxon>
        <taxon>Fungi</taxon>
        <taxon>Dikarya</taxon>
        <taxon>Ascomycota</taxon>
        <taxon>Pezizomycotina</taxon>
        <taxon>Sordariomycetes</taxon>
        <taxon>Hypocreomycetidae</taxon>
        <taxon>Hypocreales</taxon>
        <taxon>Clavicipitaceae</taxon>
        <taxon>Metarhizium</taxon>
    </lineage>
</organism>
<evidence type="ECO:0000256" key="4">
    <source>
        <dbReference type="ARBA" id="ARBA00022603"/>
    </source>
</evidence>
<dbReference type="InterPro" id="IPR036736">
    <property type="entry name" value="ACP-like_sf"/>
</dbReference>
<dbReference type="InterPro" id="IPR049900">
    <property type="entry name" value="PKS_mFAS_DH"/>
</dbReference>
<dbReference type="SUPFAM" id="SSF47336">
    <property type="entry name" value="ACP-like"/>
    <property type="match status" value="1"/>
</dbReference>
<evidence type="ECO:0000256" key="7">
    <source>
        <dbReference type="PROSITE-ProRule" id="PRU01363"/>
    </source>
</evidence>
<dbReference type="PROSITE" id="PS52004">
    <property type="entry name" value="KS3_2"/>
    <property type="match status" value="1"/>
</dbReference>
<dbReference type="GO" id="GO:0032259">
    <property type="term" value="P:methylation"/>
    <property type="evidence" value="ECO:0007669"/>
    <property type="project" value="UniProtKB-KW"/>
</dbReference>
<dbReference type="InterPro" id="IPR020807">
    <property type="entry name" value="PKS_DH"/>
</dbReference>
<dbReference type="GO" id="GO:0008168">
    <property type="term" value="F:methyltransferase activity"/>
    <property type="evidence" value="ECO:0007669"/>
    <property type="project" value="UniProtKB-KW"/>
</dbReference>
<dbReference type="InterPro" id="IPR009081">
    <property type="entry name" value="PP-bd_ACP"/>
</dbReference>
<feature type="region of interest" description="C-terminal hotdog fold" evidence="7">
    <location>
        <begin position="1460"/>
        <end position="1611"/>
    </location>
</feature>
<dbReference type="Pfam" id="PF07859">
    <property type="entry name" value="Abhydrolase_3"/>
    <property type="match status" value="1"/>
</dbReference>
<protein>
    <submittedName>
        <fullName evidence="12">Polyketide synthase</fullName>
    </submittedName>
</protein>
<dbReference type="InterPro" id="IPR020806">
    <property type="entry name" value="PKS_PP-bd"/>
</dbReference>
<dbReference type="Pfam" id="PF00698">
    <property type="entry name" value="Acyl_transf_1"/>
    <property type="match status" value="1"/>
</dbReference>
<keyword evidence="2" id="KW-0596">Phosphopantetheine</keyword>
<comment type="caution">
    <text evidence="12">The sequence shown here is derived from an EMBL/GenBank/DDBJ whole genome shotgun (WGS) entry which is preliminary data.</text>
</comment>
<evidence type="ECO:0000256" key="1">
    <source>
        <dbReference type="ARBA" id="ARBA00004721"/>
    </source>
</evidence>
<gene>
    <name evidence="12" type="ORF">MHUMG1_08916</name>
</gene>
<dbReference type="Gene3D" id="3.40.47.10">
    <property type="match status" value="1"/>
</dbReference>
<dbReference type="SMART" id="SM01294">
    <property type="entry name" value="PKS_PP_betabranch"/>
    <property type="match status" value="1"/>
</dbReference>
<dbReference type="Pfam" id="PF18558">
    <property type="entry name" value="HTH_51"/>
    <property type="match status" value="1"/>
</dbReference>
<dbReference type="InterPro" id="IPR014043">
    <property type="entry name" value="Acyl_transferase_dom"/>
</dbReference>
<dbReference type="Pfam" id="PF02801">
    <property type="entry name" value="Ketoacyl-synt_C"/>
    <property type="match status" value="1"/>
</dbReference>
<feature type="region of interest" description="N-terminal hotdog fold" evidence="7">
    <location>
        <begin position="1302"/>
        <end position="1434"/>
    </location>
</feature>
<sequence length="2500" mass="272628">MTFCAEHSEGGLRLLFGPQCSEIENSITHIRDAIIKNPTALGFLSEILNELPSIWPAITCAWPVLDQVSGEKQLAILGQLVEDGLSANNEVEATNLILTPVTVMSHIIDFWNLQHVATHSALPPSSSQDATHKVIDAQGFCVGILAAITVSCSRDIREFQALACNAIRLAVCIGALVDLDLIVSGNATSMAVRWESLQNYDHLERVLTQYPNVYISCHTNYNSVTITLPDNAAQWIQQELSGHGIVAKKIFLRGRFHHYKTHREGIQHIMKLCVKDPRFQLPCSDALLFALRSSQDGEVIKDGTMLHRVALETILSAKANWWKTVSELVNSAEMKFDGSHLLSIGSGEFVPHPARDRLLRLSSLLDGHGKQRLTNGDTSAPSAVSLPNGKRTVDISPETAHTPPLIAVTGMACRYPNADSVSELWDLLELGQCTVQTPPESRFRMSGLQREPKGPFWGHFLDRPDAFDHRFFGISAREAESMDPQQRILLQVAYEAMESAGYCGLQSTQLSRDIGCYVGVGSEDYTENVASRHANAFSATGTLQSFISGRISHYFGWSGPSITLDTACSSAAVAIHLACKALQTNECSIAVAGGVNILTNPRVYQNLSAASFLSPTGACKPFDAAADGYCRGEGAGLVVLRPLQDAIDHGDPILAVIAGSAVNQGSNSSPITVPDSESQSSLFQKALSLSGVAPEEVTYVEAHGTGTQVGDPIELESLCKVFGSPHRRGNLYVGSIKGNIGHTETSSGVAGLLKTILMLQKRQIPKQAYFRQLNPKVGALLDHNRLVIPVESMKWGSARRVAMVSNYGASGSNAALVVKDHAAGRSDQRDAAPGYLLDVPILVSAQSEASLREYCGALRTTLLSNSESGSVVWDLAYNLAIKQNRTLQFNLTFPTSSAPASLGARLEAIATGTSADMVQKRPASEPPVVLCFGGQNGTTASISRQLFDSCALLRSHLMACEQAGQTLGHGSLFPTIFASDPIADIMHLHFVLFSIQYACAKAWLDSGLNVHRIVGHSFGQLTALAVAGSLGVRDGIRLVSERARLIQAKWGPESGVMLAVDGTETAVQRILERTGHGADIACYNGPRQLVLAGTEESIQAVEEAIAANNSTHNVRVRRLENTHAFHSRLVDSIVPGLTEVAESLVYRTPAIPIEACSATGNWSIVTPAKIVEHSRMPVYFQCAVERAARHIQTPAVWLEAGSASPIIPMVRRVLEKLPGTHTYHTVDLGGPRGAANLATVTGRLWAQGIHVQFWAFHQSQRGSFGWMNLPPYQFAKARHWVDYKPEAFSQSGPSKEPQAASQQPIGLLRKLSDGSDEHLFAVNTQDALYRSCTKGHAVLDQTLCPASMYIELVLRATSCVAGGESSTPAMSHVQDLAISSPLVLDPQGQVFVRLFSEGRGPPETWSFSVTSNGQAGGDPLTHAKGTVCLYPERSRTPARFHSMGRLVDPVRARAIEEEAASSGLKGAAVYAALRQVTNYADYYRGVRQVFANDCEAAGVVSMASSAIETACNPILLDNFLQVAGIHVNCLSSRQEEEIFVCGAIGETFIDKLLINREDGAVPWLWTIYTCYERRSKNQIMCDVYVMDSRTNTMATAMIGVVFTAVSIRSLSRTLAKLNKNSSDGVDSTSILDLQPESQPAVDTTAHDRANPNEDTSKGCDAVQGMLCDLFGVGIDELSPSSSLNDIGVDSLMSTEVHSEIKKRFQVELSHATLVEIPDIQSLAKHIFQGRLQAAHPRQVVGTVLQPPAASQSADLPPVMAGDGPSLVSVAQQSFKETRAALSHTHDAHWTNFFHAVYPQQMTLITTYLVEAFCALGSSLDSCQPGEVLPTVAVLPRHERLRKQLYKILESVNLVRRTPTGQLVRTATPIPRLPSHTLHAQIRREHVPYALEHDLLQITGSRLAGCLTGQADGASLIFQNAQTRRLLEDVYTHSPVFRSGNLYLVRYLTDVIQAFGNNSRPIKILEIGAGTGGTTKGLLEQLSTLHGMARVEYTFSDISSSLIAAARKKFAKYDFVRYQTLDIENSPPSHLHGQYDIVLSTNCVHATRDLVESCSNIRALLQSKGFLCLVELTRDIFWLDLVFGLLEGWWRYEDGRDHALATEHLWDSTLHQAGFEWVDWTDNETMESNALRVIVASPSQISPTARELCTKLPSMETVVWGERDGLQLLADIYYPARVDSTPKPRPIVCSSLCSALMIHGGGHVMLSRQDIRPTQTQTLLEAGFLPISVDYRLCPEVSLPAGPMADVRDALGWVRRVLPNLPLLRPDIRPDGNRVVAVGWSTGGHLAMTLPWMAPATGIAPPDAILAFYCPTDYEDPFWSRQNFPFGQIVASNDMEYDVWEGVNSAPITGYNPPVKERPLGGWMSTSDPRSRIALHMNWTGQTLPLLLKGWMHKDKTVSDDSDPDSLPFPTYEEIQAVSPQFQIRAGRYRTPTFLIHGTMDDLVPCAQTESTYGALVANNIEAEIRVVQEGMHLFDLHPSFHAGQEAVADGYEFLKRHVHL</sequence>
<dbReference type="SMART" id="SM00823">
    <property type="entry name" value="PKS_PP"/>
    <property type="match status" value="1"/>
</dbReference>
<dbReference type="Gene3D" id="3.10.129.110">
    <property type="entry name" value="Polyketide synthase dehydratase"/>
    <property type="match status" value="1"/>
</dbReference>
<keyword evidence="13" id="KW-1185">Reference proteome</keyword>
<keyword evidence="5" id="KW-0808">Transferase</keyword>
<dbReference type="InterPro" id="IPR016039">
    <property type="entry name" value="Thiolase-like"/>
</dbReference>
<dbReference type="InterPro" id="IPR013094">
    <property type="entry name" value="AB_hydrolase_3"/>
</dbReference>
<dbReference type="GO" id="GO:0004312">
    <property type="term" value="F:fatty acid synthase activity"/>
    <property type="evidence" value="ECO:0007669"/>
    <property type="project" value="TreeGrafter"/>
</dbReference>
<dbReference type="InterPro" id="IPR014030">
    <property type="entry name" value="Ketoacyl_synth_N"/>
</dbReference>
<feature type="region of interest" description="Disordered" evidence="8">
    <location>
        <begin position="1635"/>
        <end position="1656"/>
    </location>
</feature>
<dbReference type="PROSITE" id="PS00606">
    <property type="entry name" value="KS3_1"/>
    <property type="match status" value="1"/>
</dbReference>
<evidence type="ECO:0000256" key="2">
    <source>
        <dbReference type="ARBA" id="ARBA00022450"/>
    </source>
</evidence>
<feature type="domain" description="PKS/mFAS DH" evidence="11">
    <location>
        <begin position="1302"/>
        <end position="1611"/>
    </location>
</feature>
<comment type="pathway">
    <text evidence="1">Secondary metabolite biosynthesis; terpenoid biosynthesis.</text>
</comment>
<feature type="compositionally biased region" description="Basic and acidic residues" evidence="8">
    <location>
        <begin position="1644"/>
        <end position="1656"/>
    </location>
</feature>
<evidence type="ECO:0000313" key="13">
    <source>
        <dbReference type="Proteomes" id="UP000764110"/>
    </source>
</evidence>
<dbReference type="EMBL" id="JACEFI010000022">
    <property type="protein sequence ID" value="KAH0593194.1"/>
    <property type="molecule type" value="Genomic_DNA"/>
</dbReference>